<organism evidence="2 3">
    <name type="scientific">Ranatra chinensis</name>
    <dbReference type="NCBI Taxonomy" id="642074"/>
    <lineage>
        <taxon>Eukaryota</taxon>
        <taxon>Metazoa</taxon>
        <taxon>Ecdysozoa</taxon>
        <taxon>Arthropoda</taxon>
        <taxon>Hexapoda</taxon>
        <taxon>Insecta</taxon>
        <taxon>Pterygota</taxon>
        <taxon>Neoptera</taxon>
        <taxon>Paraneoptera</taxon>
        <taxon>Hemiptera</taxon>
        <taxon>Heteroptera</taxon>
        <taxon>Panheteroptera</taxon>
        <taxon>Nepomorpha</taxon>
        <taxon>Nepidae</taxon>
        <taxon>Ranatrinae</taxon>
        <taxon>Ranatra</taxon>
    </lineage>
</organism>
<protein>
    <submittedName>
        <fullName evidence="2">Uncharacterized protein</fullName>
    </submittedName>
</protein>
<feature type="coiled-coil region" evidence="1">
    <location>
        <begin position="81"/>
        <end position="167"/>
    </location>
</feature>
<evidence type="ECO:0000313" key="3">
    <source>
        <dbReference type="Proteomes" id="UP001558652"/>
    </source>
</evidence>
<sequence length="206" mass="24647">MTSKRQNMFYQNKKQETTEIEMQVDWEDKLEEELASKDAQIQELKMRLKCLQIPVNDEDTNDTRERILDLSGDTEKIIQQLLSLEMAYRDSLNENRKLENSLEEANSQLERSKEKQEEERAVIEALEARNDELDRQLLILNRNQSDYEQLKASLRSMQCDIKKLSKKNRMLCAKYLNLKVRYHHFKSKPDEDANRSWFSKVLSRVW</sequence>
<keyword evidence="1" id="KW-0175">Coiled coil</keyword>
<name>A0ABD0XY02_9HEMI</name>
<comment type="caution">
    <text evidence="2">The sequence shown here is derived from an EMBL/GenBank/DDBJ whole genome shotgun (WGS) entry which is preliminary data.</text>
</comment>
<proteinExistence type="predicted"/>
<evidence type="ECO:0000313" key="2">
    <source>
        <dbReference type="EMBL" id="KAL1116136.1"/>
    </source>
</evidence>
<keyword evidence="3" id="KW-1185">Reference proteome</keyword>
<evidence type="ECO:0000256" key="1">
    <source>
        <dbReference type="SAM" id="Coils"/>
    </source>
</evidence>
<reference evidence="2 3" key="1">
    <citation type="submission" date="2024-07" db="EMBL/GenBank/DDBJ databases">
        <title>Chromosome-level genome assembly of the water stick insect Ranatra chinensis (Heteroptera: Nepidae).</title>
        <authorList>
            <person name="Liu X."/>
        </authorList>
    </citation>
    <scope>NUCLEOTIDE SEQUENCE [LARGE SCALE GENOMIC DNA]</scope>
    <source>
        <strain evidence="2">Cailab_2021Rc</strain>
        <tissue evidence="2">Muscle</tissue>
    </source>
</reference>
<accession>A0ABD0XY02</accession>
<dbReference type="EMBL" id="JBFDAA010000018">
    <property type="protein sequence ID" value="KAL1116136.1"/>
    <property type="molecule type" value="Genomic_DNA"/>
</dbReference>
<dbReference type="Proteomes" id="UP001558652">
    <property type="component" value="Unassembled WGS sequence"/>
</dbReference>
<dbReference type="AlphaFoldDB" id="A0ABD0XY02"/>
<gene>
    <name evidence="2" type="ORF">AAG570_005631</name>
</gene>